<dbReference type="RefSeq" id="WP_145852662.1">
    <property type="nucleotide sequence ID" value="NZ_RPFW01000002.1"/>
</dbReference>
<dbReference type="AlphaFoldDB" id="A0A6P2C399"/>
<keyword evidence="2" id="KW-1185">Reference proteome</keyword>
<organism evidence="1 2">
    <name type="scientific">Trebonia kvetii</name>
    <dbReference type="NCBI Taxonomy" id="2480626"/>
    <lineage>
        <taxon>Bacteria</taxon>
        <taxon>Bacillati</taxon>
        <taxon>Actinomycetota</taxon>
        <taxon>Actinomycetes</taxon>
        <taxon>Streptosporangiales</taxon>
        <taxon>Treboniaceae</taxon>
        <taxon>Trebonia</taxon>
    </lineage>
</organism>
<proteinExistence type="predicted"/>
<accession>A0A6P2C399</accession>
<evidence type="ECO:0000313" key="1">
    <source>
        <dbReference type="EMBL" id="TVZ04956.1"/>
    </source>
</evidence>
<dbReference type="Proteomes" id="UP000460272">
    <property type="component" value="Unassembled WGS sequence"/>
</dbReference>
<reference evidence="1 2" key="1">
    <citation type="submission" date="2018-11" db="EMBL/GenBank/DDBJ databases">
        <title>Trebonia kvetii gen.nov., sp.nov., a novel acidophilic actinobacterium, and proposal of the new actinobacterial family Treboniaceae fam. nov.</title>
        <authorList>
            <person name="Rapoport D."/>
            <person name="Sagova-Mareckova M."/>
            <person name="Sedlacek I."/>
            <person name="Provaznik J."/>
            <person name="Kralova S."/>
            <person name="Pavlinic D."/>
            <person name="Benes V."/>
            <person name="Kopecky J."/>
        </authorList>
    </citation>
    <scope>NUCLEOTIDE SEQUENCE [LARGE SCALE GENOMIC DNA]</scope>
    <source>
        <strain evidence="1 2">15Tr583</strain>
    </source>
</reference>
<evidence type="ECO:0000313" key="2">
    <source>
        <dbReference type="Proteomes" id="UP000460272"/>
    </source>
</evidence>
<gene>
    <name evidence="1" type="ORF">EAS64_10010</name>
</gene>
<protein>
    <submittedName>
        <fullName evidence="1">Uncharacterized protein</fullName>
    </submittedName>
</protein>
<dbReference type="EMBL" id="RPFW01000002">
    <property type="protein sequence ID" value="TVZ04956.1"/>
    <property type="molecule type" value="Genomic_DNA"/>
</dbReference>
<name>A0A6P2C399_9ACTN</name>
<comment type="caution">
    <text evidence="1">The sequence shown here is derived from an EMBL/GenBank/DDBJ whole genome shotgun (WGS) entry which is preliminary data.</text>
</comment>
<sequence length="136" mass="13982">MARDALGDHVNAVGDALSALPSFGGVWFKQAGAGVIMVALTSPPTAAVTQLVNSEVPANSAIDFVQVPLSYNQLNALYQKITATPLTESGITLVSIDTVNNTVDVGVATQADVSAVYTTYGRTGLTVTVTPESTPD</sequence>